<dbReference type="RefSeq" id="WP_138157410.1">
    <property type="nucleotide sequence ID" value="NZ_CP039381.1"/>
</dbReference>
<feature type="compositionally biased region" description="Basic and acidic residues" evidence="1">
    <location>
        <begin position="78"/>
        <end position="87"/>
    </location>
</feature>
<accession>A0A4P8XWJ3</accession>
<name>A0A4P8XWJ3_9FIRM</name>
<evidence type="ECO:0000256" key="1">
    <source>
        <dbReference type="SAM" id="MobiDB-lite"/>
    </source>
</evidence>
<dbReference type="KEGG" id="ruj:E5Z56_08465"/>
<sequence length="218" mass="24661">MTALIIIFSILLLLFLISLIKINVIAEYRDKPKVTLKILFIKINIIKEKKAKKKSTSNKPKSQTKKKNTKKKSKKNPKKNDTKKESKSTALLKKQGVSGLLDILKRLLSIAKGSLSNFFKYFIIHNFDVKITLGGDDPSDTALGYGAVCAVVYPVMGRLYTILNIEDYTADVVCDFKDDSKTTAFAYLYGSIRIIFILKIAFGALFKLINTYLKMKFR</sequence>
<proteinExistence type="predicted"/>
<keyword evidence="2" id="KW-0472">Membrane</keyword>
<protein>
    <submittedName>
        <fullName evidence="3">DUF2953 domain-containing protein</fullName>
    </submittedName>
</protein>
<keyword evidence="2" id="KW-1133">Transmembrane helix</keyword>
<reference evidence="3 4" key="1">
    <citation type="submission" date="2019-04" db="EMBL/GenBank/DDBJ databases">
        <authorList>
            <person name="Embree M."/>
            <person name="Gaffney J.R."/>
        </authorList>
    </citation>
    <scope>NUCLEOTIDE SEQUENCE [LARGE SCALE GENOMIC DNA]</scope>
    <source>
        <strain evidence="3 4">JE7A12</strain>
    </source>
</reference>
<dbReference type="InterPro" id="IPR021338">
    <property type="entry name" value="DUF2953"/>
</dbReference>
<evidence type="ECO:0000313" key="4">
    <source>
        <dbReference type="Proteomes" id="UP000301475"/>
    </source>
</evidence>
<gene>
    <name evidence="3" type="ORF">E5Z56_08465</name>
</gene>
<dbReference type="AlphaFoldDB" id="A0A4P8XWJ3"/>
<dbReference type="Proteomes" id="UP000301475">
    <property type="component" value="Chromosome"/>
</dbReference>
<evidence type="ECO:0000313" key="3">
    <source>
        <dbReference type="EMBL" id="QCT07387.1"/>
    </source>
</evidence>
<organism evidence="3 4">
    <name type="scientific">Ruminococcus bovis</name>
    <dbReference type="NCBI Taxonomy" id="2564099"/>
    <lineage>
        <taxon>Bacteria</taxon>
        <taxon>Bacillati</taxon>
        <taxon>Bacillota</taxon>
        <taxon>Clostridia</taxon>
        <taxon>Eubacteriales</taxon>
        <taxon>Oscillospiraceae</taxon>
        <taxon>Ruminococcus</taxon>
    </lineage>
</organism>
<feature type="region of interest" description="Disordered" evidence="1">
    <location>
        <begin position="52"/>
        <end position="89"/>
    </location>
</feature>
<feature type="transmembrane region" description="Helical" evidence="2">
    <location>
        <begin position="186"/>
        <end position="209"/>
    </location>
</feature>
<evidence type="ECO:0000256" key="2">
    <source>
        <dbReference type="SAM" id="Phobius"/>
    </source>
</evidence>
<dbReference type="OrthoDB" id="1863929at2"/>
<dbReference type="EMBL" id="CP039381">
    <property type="protein sequence ID" value="QCT07387.1"/>
    <property type="molecule type" value="Genomic_DNA"/>
</dbReference>
<feature type="compositionally biased region" description="Basic residues" evidence="1">
    <location>
        <begin position="52"/>
        <end position="77"/>
    </location>
</feature>
<dbReference type="Pfam" id="PF11167">
    <property type="entry name" value="DUF2953"/>
    <property type="match status" value="1"/>
</dbReference>
<keyword evidence="4" id="KW-1185">Reference proteome</keyword>
<keyword evidence="2" id="KW-0812">Transmembrane</keyword>